<accession>A0A8J4U9J2</accession>
<protein>
    <submittedName>
        <fullName evidence="1">Protein argonaute-4</fullName>
    </submittedName>
</protein>
<sequence length="75" mass="8456">RHYNEYSVLNEPSEAVFSGPHHYRAPPVGSFMCCVMDCTNPGGRKRGDSVLIRLRLEGERGESVEVSEPDRKLVH</sequence>
<feature type="non-terminal residue" evidence="1">
    <location>
        <position position="75"/>
    </location>
</feature>
<reference evidence="1" key="1">
    <citation type="submission" date="2020-07" db="EMBL/GenBank/DDBJ databases">
        <title>Clarias magur genome sequencing, assembly and annotation.</title>
        <authorList>
            <person name="Kushwaha B."/>
            <person name="Kumar R."/>
            <person name="Das P."/>
            <person name="Joshi C.G."/>
            <person name="Kumar D."/>
            <person name="Nagpure N.S."/>
            <person name="Pandey M."/>
            <person name="Agarwal S."/>
            <person name="Srivastava S."/>
            <person name="Singh M."/>
            <person name="Sahoo L."/>
            <person name="Jayasankar P."/>
            <person name="Meher P.K."/>
            <person name="Koringa P.G."/>
            <person name="Iquebal M.A."/>
            <person name="Das S.P."/>
            <person name="Bit A."/>
            <person name="Patnaik S."/>
            <person name="Patel N."/>
            <person name="Shah T.M."/>
            <person name="Hinsu A."/>
            <person name="Jena J.K."/>
        </authorList>
    </citation>
    <scope>NUCLEOTIDE SEQUENCE</scope>
    <source>
        <strain evidence="1">CIFAMagur01</strain>
        <tissue evidence="1">Testis</tissue>
    </source>
</reference>
<gene>
    <name evidence="1" type="primary">ago4</name>
    <name evidence="1" type="ORF">DAT39_006651</name>
</gene>
<evidence type="ECO:0000313" key="1">
    <source>
        <dbReference type="EMBL" id="KAF5903553.1"/>
    </source>
</evidence>
<dbReference type="EMBL" id="QNUK01000071">
    <property type="protein sequence ID" value="KAF5903553.1"/>
    <property type="molecule type" value="Genomic_DNA"/>
</dbReference>
<feature type="non-terminal residue" evidence="1">
    <location>
        <position position="1"/>
    </location>
</feature>
<keyword evidence="2" id="KW-1185">Reference proteome</keyword>
<name>A0A8J4U9J2_CLAMG</name>
<dbReference type="Proteomes" id="UP000727407">
    <property type="component" value="Unassembled WGS sequence"/>
</dbReference>
<organism evidence="1 2">
    <name type="scientific">Clarias magur</name>
    <name type="common">Asian catfish</name>
    <name type="synonym">Macropteronotus magur</name>
    <dbReference type="NCBI Taxonomy" id="1594786"/>
    <lineage>
        <taxon>Eukaryota</taxon>
        <taxon>Metazoa</taxon>
        <taxon>Chordata</taxon>
        <taxon>Craniata</taxon>
        <taxon>Vertebrata</taxon>
        <taxon>Euteleostomi</taxon>
        <taxon>Actinopterygii</taxon>
        <taxon>Neopterygii</taxon>
        <taxon>Teleostei</taxon>
        <taxon>Ostariophysi</taxon>
        <taxon>Siluriformes</taxon>
        <taxon>Clariidae</taxon>
        <taxon>Clarias</taxon>
    </lineage>
</organism>
<comment type="caution">
    <text evidence="1">The sequence shown here is derived from an EMBL/GenBank/DDBJ whole genome shotgun (WGS) entry which is preliminary data.</text>
</comment>
<evidence type="ECO:0000313" key="2">
    <source>
        <dbReference type="Proteomes" id="UP000727407"/>
    </source>
</evidence>
<proteinExistence type="predicted"/>
<dbReference type="AlphaFoldDB" id="A0A8J4U9J2"/>